<comment type="caution">
    <text evidence="8">The sequence shown here is derived from an EMBL/GenBank/DDBJ whole genome shotgun (WGS) entry which is preliminary data.</text>
</comment>
<dbReference type="Pfam" id="PF00861">
    <property type="entry name" value="Ribosomal_L18p"/>
    <property type="match status" value="1"/>
</dbReference>
<protein>
    <recommendedName>
        <fullName evidence="6 7">Large ribosomal subunit protein uL18</fullName>
    </recommendedName>
</protein>
<dbReference type="Gene3D" id="3.30.420.100">
    <property type="match status" value="1"/>
</dbReference>
<comment type="function">
    <text evidence="7">This is one of the proteins that bind and probably mediate the attachment of the 5S RNA into the large ribosomal subunit, where it forms part of the central protuberance.</text>
</comment>
<dbReference type="InterPro" id="IPR004389">
    <property type="entry name" value="Ribosomal_uL18_bac-type"/>
</dbReference>
<gene>
    <name evidence="7 8" type="primary">rplR</name>
    <name evidence="8" type="ORF">BWY41_00089</name>
</gene>
<comment type="similarity">
    <text evidence="1 7">Belongs to the universal ribosomal protein uL18 family.</text>
</comment>
<keyword evidence="5 7" id="KW-0687">Ribonucleoprotein</keyword>
<organism evidence="8">
    <name type="scientific">Candidatus Atribacter allofermentans</name>
    <dbReference type="NCBI Taxonomy" id="1852833"/>
    <lineage>
        <taxon>Bacteria</taxon>
        <taxon>Pseudomonadati</taxon>
        <taxon>Atribacterota</taxon>
        <taxon>Atribacteria</taxon>
        <taxon>Atribacterales</taxon>
        <taxon>Atribacteraceae</taxon>
        <taxon>Atribacter</taxon>
    </lineage>
</organism>
<dbReference type="GO" id="GO:0008097">
    <property type="term" value="F:5S rRNA binding"/>
    <property type="evidence" value="ECO:0007669"/>
    <property type="project" value="TreeGrafter"/>
</dbReference>
<name>A0A1V5T461_9BACT</name>
<dbReference type="GO" id="GO:0006412">
    <property type="term" value="P:translation"/>
    <property type="evidence" value="ECO:0007669"/>
    <property type="project" value="UniProtKB-UniRule"/>
</dbReference>
<sequence>MPLIDKKQKRVYRHKRVRSKVKGTAERPRLCIYRSLSHIYGQIIDDDKGETLAAFSTLSAPMKTVSGTKTEKAREVGKGIAQIALQKGIKQVVFDRGGSKYHGRVRALAEGAREGGLEF</sequence>
<dbReference type="Proteomes" id="UP000485569">
    <property type="component" value="Unassembled WGS sequence"/>
</dbReference>
<dbReference type="GO" id="GO:0022625">
    <property type="term" value="C:cytosolic large ribosomal subunit"/>
    <property type="evidence" value="ECO:0007669"/>
    <property type="project" value="TreeGrafter"/>
</dbReference>
<dbReference type="PANTHER" id="PTHR12899:SF3">
    <property type="entry name" value="LARGE RIBOSOMAL SUBUNIT PROTEIN UL18M"/>
    <property type="match status" value="1"/>
</dbReference>
<dbReference type="InterPro" id="IPR005484">
    <property type="entry name" value="Ribosomal_uL18_bac/plant/anim"/>
</dbReference>
<evidence type="ECO:0000256" key="4">
    <source>
        <dbReference type="ARBA" id="ARBA00022980"/>
    </source>
</evidence>
<dbReference type="CDD" id="cd00432">
    <property type="entry name" value="Ribosomal_L18_L5e"/>
    <property type="match status" value="1"/>
</dbReference>
<keyword evidence="3 7" id="KW-0694">RNA-binding</keyword>
<evidence type="ECO:0000313" key="8">
    <source>
        <dbReference type="EMBL" id="OQA61537.1"/>
    </source>
</evidence>
<evidence type="ECO:0000256" key="3">
    <source>
        <dbReference type="ARBA" id="ARBA00022884"/>
    </source>
</evidence>
<evidence type="ECO:0000256" key="6">
    <source>
        <dbReference type="ARBA" id="ARBA00035197"/>
    </source>
</evidence>
<comment type="subunit">
    <text evidence="7">Part of the 50S ribosomal subunit; part of the 5S rRNA/L5/L18/L25 subcomplex. Contacts the 5S and 23S rRNAs.</text>
</comment>
<dbReference type="InterPro" id="IPR057268">
    <property type="entry name" value="Ribosomal_L18"/>
</dbReference>
<dbReference type="EMBL" id="MWBQ01000017">
    <property type="protein sequence ID" value="OQA61537.1"/>
    <property type="molecule type" value="Genomic_DNA"/>
</dbReference>
<dbReference type="SUPFAM" id="SSF53137">
    <property type="entry name" value="Translational machinery components"/>
    <property type="match status" value="1"/>
</dbReference>
<evidence type="ECO:0000256" key="1">
    <source>
        <dbReference type="ARBA" id="ARBA00007116"/>
    </source>
</evidence>
<dbReference type="NCBIfam" id="TIGR00060">
    <property type="entry name" value="L18_bact"/>
    <property type="match status" value="1"/>
</dbReference>
<dbReference type="HAMAP" id="MF_01337_B">
    <property type="entry name" value="Ribosomal_uL18_B"/>
    <property type="match status" value="1"/>
</dbReference>
<dbReference type="AlphaFoldDB" id="A0A1V5T461"/>
<reference evidence="8" key="1">
    <citation type="submission" date="2017-02" db="EMBL/GenBank/DDBJ databases">
        <title>Delving into the versatile metabolic prowess of the omnipresent phylum Bacteroidetes.</title>
        <authorList>
            <person name="Nobu M.K."/>
            <person name="Mei R."/>
            <person name="Narihiro T."/>
            <person name="Kuroda K."/>
            <person name="Liu W.-T."/>
        </authorList>
    </citation>
    <scope>NUCLEOTIDE SEQUENCE</scope>
    <source>
        <strain evidence="8">ADurb.Bin276</strain>
    </source>
</reference>
<evidence type="ECO:0000256" key="5">
    <source>
        <dbReference type="ARBA" id="ARBA00023274"/>
    </source>
</evidence>
<evidence type="ECO:0000256" key="7">
    <source>
        <dbReference type="HAMAP-Rule" id="MF_01337"/>
    </source>
</evidence>
<keyword evidence="4 7" id="KW-0689">Ribosomal protein</keyword>
<keyword evidence="2 7" id="KW-0699">rRNA-binding</keyword>
<dbReference type="PANTHER" id="PTHR12899">
    <property type="entry name" value="39S RIBOSOMAL PROTEIN L18, MITOCHONDRIAL"/>
    <property type="match status" value="1"/>
</dbReference>
<accession>A0A1V5T461</accession>
<evidence type="ECO:0000256" key="2">
    <source>
        <dbReference type="ARBA" id="ARBA00022730"/>
    </source>
</evidence>
<dbReference type="FunFam" id="3.30.420.100:FF:000001">
    <property type="entry name" value="50S ribosomal protein L18"/>
    <property type="match status" value="1"/>
</dbReference>
<proteinExistence type="inferred from homology"/>
<dbReference type="GO" id="GO:0003735">
    <property type="term" value="F:structural constituent of ribosome"/>
    <property type="evidence" value="ECO:0007669"/>
    <property type="project" value="InterPro"/>
</dbReference>